<feature type="region of interest" description="Disordered" evidence="1">
    <location>
        <begin position="39"/>
        <end position="62"/>
    </location>
</feature>
<comment type="caution">
    <text evidence="2">The sequence shown here is derived from an EMBL/GenBank/DDBJ whole genome shotgun (WGS) entry which is preliminary data.</text>
</comment>
<evidence type="ECO:0000313" key="2">
    <source>
        <dbReference type="EMBL" id="KAK9886280.1"/>
    </source>
</evidence>
<dbReference type="AlphaFoldDB" id="A0AAW1V217"/>
<evidence type="ECO:0000313" key="3">
    <source>
        <dbReference type="Proteomes" id="UP001431783"/>
    </source>
</evidence>
<sequence>MNKLIEAMLIRTPVDSLRPEEYFEKVSRHVYEDHDFIDEDLPEVEPSNDPARDMTTPVNIILDNPIPEPRAVVTPQSQSVNEPLPQSVDGHHQTAQLGVPTPTMIDSTVSPSTSSRSYFTPKELQPIPRLSKPVSNRGRKATKPTILTSSPYKQDLETSIQKNIKKNTLKTAPKKSQRKCQKKNSPKEKKYSKQRKSSSASSDKSD</sequence>
<dbReference type="EMBL" id="JARQZJ010000099">
    <property type="protein sequence ID" value="KAK9886280.1"/>
    <property type="molecule type" value="Genomic_DNA"/>
</dbReference>
<feature type="compositionally biased region" description="Basic residues" evidence="1">
    <location>
        <begin position="163"/>
        <end position="184"/>
    </location>
</feature>
<protein>
    <submittedName>
        <fullName evidence="2">Uncharacterized protein</fullName>
    </submittedName>
</protein>
<organism evidence="2 3">
    <name type="scientific">Henosepilachna vigintioctopunctata</name>
    <dbReference type="NCBI Taxonomy" id="420089"/>
    <lineage>
        <taxon>Eukaryota</taxon>
        <taxon>Metazoa</taxon>
        <taxon>Ecdysozoa</taxon>
        <taxon>Arthropoda</taxon>
        <taxon>Hexapoda</taxon>
        <taxon>Insecta</taxon>
        <taxon>Pterygota</taxon>
        <taxon>Neoptera</taxon>
        <taxon>Endopterygota</taxon>
        <taxon>Coleoptera</taxon>
        <taxon>Polyphaga</taxon>
        <taxon>Cucujiformia</taxon>
        <taxon>Coccinelloidea</taxon>
        <taxon>Coccinellidae</taxon>
        <taxon>Epilachninae</taxon>
        <taxon>Epilachnini</taxon>
        <taxon>Henosepilachna</taxon>
    </lineage>
</organism>
<accession>A0AAW1V217</accession>
<reference evidence="2 3" key="1">
    <citation type="submission" date="2023-03" db="EMBL/GenBank/DDBJ databases">
        <title>Genome insight into feeding habits of ladybird beetles.</title>
        <authorList>
            <person name="Li H.-S."/>
            <person name="Huang Y.-H."/>
            <person name="Pang H."/>
        </authorList>
    </citation>
    <scope>NUCLEOTIDE SEQUENCE [LARGE SCALE GENOMIC DNA]</scope>
    <source>
        <strain evidence="2">SYSU_2023b</strain>
        <tissue evidence="2">Whole body</tissue>
    </source>
</reference>
<dbReference type="Proteomes" id="UP001431783">
    <property type="component" value="Unassembled WGS sequence"/>
</dbReference>
<feature type="compositionally biased region" description="Low complexity" evidence="1">
    <location>
        <begin position="107"/>
        <end position="120"/>
    </location>
</feature>
<evidence type="ECO:0000256" key="1">
    <source>
        <dbReference type="SAM" id="MobiDB-lite"/>
    </source>
</evidence>
<gene>
    <name evidence="2" type="ORF">WA026_015791</name>
</gene>
<name>A0AAW1V217_9CUCU</name>
<feature type="region of interest" description="Disordered" evidence="1">
    <location>
        <begin position="76"/>
        <end position="206"/>
    </location>
</feature>
<keyword evidence="3" id="KW-1185">Reference proteome</keyword>
<proteinExistence type="predicted"/>
<feature type="compositionally biased region" description="Low complexity" evidence="1">
    <location>
        <begin position="197"/>
        <end position="206"/>
    </location>
</feature>
<feature type="compositionally biased region" description="Polar residues" evidence="1">
    <location>
        <begin position="145"/>
        <end position="162"/>
    </location>
</feature>